<name>A0A1S8A8R5_ROSNE</name>
<protein>
    <submittedName>
        <fullName evidence="2">Uncharacterized protein</fullName>
    </submittedName>
</protein>
<keyword evidence="3" id="KW-1185">Reference proteome</keyword>
<proteinExistence type="predicted"/>
<feature type="region of interest" description="Disordered" evidence="1">
    <location>
        <begin position="50"/>
        <end position="70"/>
    </location>
</feature>
<dbReference type="EMBL" id="DF977479">
    <property type="protein sequence ID" value="GAW26488.1"/>
    <property type="molecule type" value="Genomic_DNA"/>
</dbReference>
<gene>
    <name evidence="2" type="ORF">SAMD00023353_3400190</name>
</gene>
<evidence type="ECO:0000313" key="3">
    <source>
        <dbReference type="Proteomes" id="UP000054516"/>
    </source>
</evidence>
<dbReference type="Proteomes" id="UP000054516">
    <property type="component" value="Unassembled WGS sequence"/>
</dbReference>
<sequence length="70" mass="7618">MRMYEKLHGSENGVKDTKAMLSDDLGGEAMEQDAPPNDIFLHLLPPSVKGYSLKRKSGSTSGPSAREQPD</sequence>
<evidence type="ECO:0000313" key="2">
    <source>
        <dbReference type="EMBL" id="GAW26488.1"/>
    </source>
</evidence>
<reference evidence="2" key="1">
    <citation type="submission" date="2016-03" db="EMBL/GenBank/DDBJ databases">
        <title>Draft genome sequence of Rosellinia necatrix.</title>
        <authorList>
            <person name="Kanematsu S."/>
        </authorList>
    </citation>
    <scope>NUCLEOTIDE SEQUENCE [LARGE SCALE GENOMIC DNA]</scope>
    <source>
        <strain evidence="2">W97</strain>
    </source>
</reference>
<organism evidence="2">
    <name type="scientific">Rosellinia necatrix</name>
    <name type="common">White root-rot fungus</name>
    <dbReference type="NCBI Taxonomy" id="77044"/>
    <lineage>
        <taxon>Eukaryota</taxon>
        <taxon>Fungi</taxon>
        <taxon>Dikarya</taxon>
        <taxon>Ascomycota</taxon>
        <taxon>Pezizomycotina</taxon>
        <taxon>Sordariomycetes</taxon>
        <taxon>Xylariomycetidae</taxon>
        <taxon>Xylariales</taxon>
        <taxon>Xylariaceae</taxon>
        <taxon>Rosellinia</taxon>
    </lineage>
</organism>
<dbReference type="AlphaFoldDB" id="A0A1S8A8R5"/>
<accession>A0A1S8A8R5</accession>
<evidence type="ECO:0000256" key="1">
    <source>
        <dbReference type="SAM" id="MobiDB-lite"/>
    </source>
</evidence>